<dbReference type="Proteomes" id="UP000321570">
    <property type="component" value="Unassembled WGS sequence"/>
</dbReference>
<dbReference type="EMBL" id="CABIJS010000233">
    <property type="protein sequence ID" value="VUZ47367.1"/>
    <property type="molecule type" value="Genomic_DNA"/>
</dbReference>
<evidence type="ECO:0000313" key="6">
    <source>
        <dbReference type="WBParaSite" id="HDID_0000076201-mRNA-1"/>
    </source>
</evidence>
<accession>A0A0R3S969</accession>
<sequence>MTLAPLITPVINLDVKAAPDSKPTLLSLAQKRNRERQGQEGLTPLDVVRSRIMEQRNSSSSKSLCSSPPPSNSAPQQTPQVTEGEGENSFDYKAQAEDPFFKQADKIEDEMQEDKDLIQI</sequence>
<name>A0A0R3S969_HYMDI</name>
<dbReference type="OrthoDB" id="6269401at2759"/>
<reference evidence="6" key="1">
    <citation type="submission" date="2017-02" db="UniProtKB">
        <authorList>
            <consortium name="WormBaseParasite"/>
        </authorList>
    </citation>
    <scope>IDENTIFICATION</scope>
</reference>
<feature type="region of interest" description="Disordered" evidence="1">
    <location>
        <begin position="30"/>
        <end position="98"/>
    </location>
</feature>
<proteinExistence type="predicted"/>
<evidence type="ECO:0000313" key="3">
    <source>
        <dbReference type="EMBL" id="VUZ47367.1"/>
    </source>
</evidence>
<gene>
    <name evidence="2" type="ORF">HDID_LOCUS763</name>
    <name evidence="3" type="ORF">WMSIL1_LOCUS6879</name>
</gene>
<evidence type="ECO:0000256" key="1">
    <source>
        <dbReference type="SAM" id="MobiDB-lite"/>
    </source>
</evidence>
<evidence type="ECO:0000313" key="2">
    <source>
        <dbReference type="EMBL" id="VDL17910.1"/>
    </source>
</evidence>
<evidence type="ECO:0000313" key="4">
    <source>
        <dbReference type="Proteomes" id="UP000274504"/>
    </source>
</evidence>
<protein>
    <submittedName>
        <fullName evidence="6">RT36</fullName>
    </submittedName>
</protein>
<dbReference type="EMBL" id="UYSG01000112">
    <property type="protein sequence ID" value="VDL17910.1"/>
    <property type="molecule type" value="Genomic_DNA"/>
</dbReference>
<reference evidence="2 4" key="2">
    <citation type="submission" date="2018-11" db="EMBL/GenBank/DDBJ databases">
        <authorList>
            <consortium name="Pathogen Informatics"/>
        </authorList>
    </citation>
    <scope>NUCLEOTIDE SEQUENCE [LARGE SCALE GENOMIC DNA]</scope>
</reference>
<reference evidence="3 5" key="3">
    <citation type="submission" date="2019-07" db="EMBL/GenBank/DDBJ databases">
        <authorList>
            <person name="Jastrzebski P J."/>
            <person name="Paukszto L."/>
            <person name="Jastrzebski P J."/>
        </authorList>
    </citation>
    <scope>NUCLEOTIDE SEQUENCE [LARGE SCALE GENOMIC DNA]</scope>
    <source>
        <strain evidence="3 5">WMS-il1</strain>
    </source>
</reference>
<evidence type="ECO:0000313" key="5">
    <source>
        <dbReference type="Proteomes" id="UP000321570"/>
    </source>
</evidence>
<organism evidence="6">
    <name type="scientific">Hymenolepis diminuta</name>
    <name type="common">Rat tapeworm</name>
    <dbReference type="NCBI Taxonomy" id="6216"/>
    <lineage>
        <taxon>Eukaryota</taxon>
        <taxon>Metazoa</taxon>
        <taxon>Spiralia</taxon>
        <taxon>Lophotrochozoa</taxon>
        <taxon>Platyhelminthes</taxon>
        <taxon>Cestoda</taxon>
        <taxon>Eucestoda</taxon>
        <taxon>Cyclophyllidea</taxon>
        <taxon>Hymenolepididae</taxon>
        <taxon>Hymenolepis</taxon>
    </lineage>
</organism>
<dbReference type="WBParaSite" id="HDID_0000076201-mRNA-1">
    <property type="protein sequence ID" value="HDID_0000076201-mRNA-1"/>
    <property type="gene ID" value="HDID_0000076201"/>
</dbReference>
<keyword evidence="5" id="KW-1185">Reference proteome</keyword>
<dbReference type="Proteomes" id="UP000274504">
    <property type="component" value="Unassembled WGS sequence"/>
</dbReference>
<dbReference type="AlphaFoldDB" id="A0A0R3S969"/>